<evidence type="ECO:0000313" key="1">
    <source>
        <dbReference type="EMBL" id="EAN6193085.1"/>
    </source>
</evidence>
<organism evidence="1">
    <name type="scientific">Salmonella enterica</name>
    <name type="common">Salmonella choleraesuis</name>
    <dbReference type="NCBI Taxonomy" id="28901"/>
    <lineage>
        <taxon>Bacteria</taxon>
        <taxon>Pseudomonadati</taxon>
        <taxon>Pseudomonadota</taxon>
        <taxon>Gammaproteobacteria</taxon>
        <taxon>Enterobacterales</taxon>
        <taxon>Enterobacteriaceae</taxon>
        <taxon>Salmonella</taxon>
    </lineage>
</organism>
<accession>A0A5T3N207</accession>
<evidence type="ECO:0008006" key="2">
    <source>
        <dbReference type="Google" id="ProtNLM"/>
    </source>
</evidence>
<comment type="caution">
    <text evidence="1">The sequence shown here is derived from an EMBL/GenBank/DDBJ whole genome shotgun (WGS) entry which is preliminary data.</text>
</comment>
<protein>
    <recommendedName>
        <fullName evidence="2">Antitermination protein</fullName>
    </recommendedName>
</protein>
<sequence>MGRAERQSVVVAGENAGKGDRYWCNNRSEGETVTPQTITWVRNNVIFALNCGEKPQRGQLSAFEGFARATSKRYGRHRERTLKIGNRWYCRDTDPVYVLETARSKKQPDMITPEAYGTASWRRAINSLDDYEKAWILYCYGGGHTYMNHMLICEYLWLQMHDRLRARRKRVTDDMIDNLITLAGIVTWNAGQTGQVMSGKDNAKFYAATYAAQEIGVSAPAWSQSYKKHWEFLCDKCVELDHMALENLMKKI</sequence>
<dbReference type="InterPro" id="IPR010455">
    <property type="entry name" value="Phage_82_GpQ"/>
</dbReference>
<dbReference type="Pfam" id="PF06323">
    <property type="entry name" value="Phage_antiter_Q"/>
    <property type="match status" value="1"/>
</dbReference>
<dbReference type="EMBL" id="AACYSG010000017">
    <property type="protein sequence ID" value="EAN6193085.1"/>
    <property type="molecule type" value="Genomic_DNA"/>
</dbReference>
<dbReference type="AlphaFoldDB" id="A0A5T3N207"/>
<reference evidence="1" key="1">
    <citation type="submission" date="2018-12" db="EMBL/GenBank/DDBJ databases">
        <authorList>
            <consortium name="PulseNet: The National Subtyping Network for Foodborne Disease Surveillance"/>
            <person name="Tarr C.L."/>
            <person name="Trees E."/>
            <person name="Katz L.S."/>
            <person name="Carleton-Romer H.A."/>
            <person name="Stroika S."/>
            <person name="Kucerova Z."/>
            <person name="Roache K.F."/>
            <person name="Sabol A.L."/>
            <person name="Besser J."/>
            <person name="Gerner-Smidt P."/>
        </authorList>
    </citation>
    <scope>NUCLEOTIDE SEQUENCE</scope>
    <source>
        <strain evidence="1">PNUSAS060203</strain>
    </source>
</reference>
<gene>
    <name evidence="1" type="ORF">EJS11_16970</name>
</gene>
<name>A0A5T3N207_SALER</name>
<proteinExistence type="predicted"/>